<dbReference type="Pfam" id="PF13408">
    <property type="entry name" value="Zn_ribbon_recom"/>
    <property type="match status" value="1"/>
</dbReference>
<dbReference type="EMBL" id="BK015942">
    <property type="protein sequence ID" value="DAF86318.1"/>
    <property type="molecule type" value="Genomic_DNA"/>
</dbReference>
<organism evidence="3">
    <name type="scientific">Siphoviridae sp. ctQkj3</name>
    <dbReference type="NCBI Taxonomy" id="2825495"/>
    <lineage>
        <taxon>Viruses</taxon>
        <taxon>Duplodnaviria</taxon>
        <taxon>Heunggongvirae</taxon>
        <taxon>Uroviricota</taxon>
        <taxon>Caudoviricetes</taxon>
    </lineage>
</organism>
<sequence length="502" mass="57685">MSKIAVIYARYSSDRQREESIEGQIRECKAYAKKNGITVIRVYCDRAMTGKTDKRPEFQGMIKDAKKQDFDYVLVYKLNRFARSRYDSARYKNVLKQHGIRVISAMENIAEDSSGILLESVIEGLAEYYSAELAENVLRGMTENALECKWPGGIVPLGFKLDKDKHLVIDDDKAFIVREIFQSIIDGKRTSTIIDELNARHLKTAAGKPFRKNSLEKILKNERYTGTFVWKDIRKENALPAIITNDMFNAVQKILKNRKKTRSRVCSDNYLISGRLFCGLCHEKMIGMSGRSVTGLPYYYYACSNRRNRIGKCHTKNIRADKLEELVVDTTINILSNDTAIEYIAKQAIAAQEENRAQSSIPAIKEEIKELSKKLKNCIQAVENGIISQTIAENIPMYEKRLVELNSELSDELEKDNDLKVDEDMIRFFFERLVQRTKKETKFKSLLLSTMVRCVVIYDDYIEIQYNYKKELPILANPVRINSSILFAVVGDDRIELPTSCL</sequence>
<dbReference type="CDD" id="cd00338">
    <property type="entry name" value="Ser_Recombinase"/>
    <property type="match status" value="1"/>
</dbReference>
<name>A0A8S5TVU4_9CAUD</name>
<dbReference type="GO" id="GO:0003677">
    <property type="term" value="F:DNA binding"/>
    <property type="evidence" value="ECO:0007669"/>
    <property type="project" value="InterPro"/>
</dbReference>
<proteinExistence type="predicted"/>
<evidence type="ECO:0000313" key="3">
    <source>
        <dbReference type="EMBL" id="DAF86318.1"/>
    </source>
</evidence>
<protein>
    <submittedName>
        <fullName evidence="3">Integrase</fullName>
    </submittedName>
</protein>
<feature type="domain" description="Recombinase" evidence="2">
    <location>
        <begin position="156"/>
        <end position="261"/>
    </location>
</feature>
<dbReference type="Pfam" id="PF00239">
    <property type="entry name" value="Resolvase"/>
    <property type="match status" value="1"/>
</dbReference>
<reference evidence="3" key="1">
    <citation type="journal article" date="2021" name="Proc. Natl. Acad. Sci. U.S.A.">
        <title>A Catalog of Tens of Thousands of Viruses from Human Metagenomes Reveals Hidden Associations with Chronic Diseases.</title>
        <authorList>
            <person name="Tisza M.J."/>
            <person name="Buck C.B."/>
        </authorList>
    </citation>
    <scope>NUCLEOTIDE SEQUENCE</scope>
    <source>
        <strain evidence="3">CtQkj3</strain>
    </source>
</reference>
<feature type="domain" description="Resolvase/invertase-type recombinase catalytic" evidence="1">
    <location>
        <begin position="4"/>
        <end position="148"/>
    </location>
</feature>
<accession>A0A8S5TVU4</accession>
<dbReference type="Gene3D" id="3.40.50.1390">
    <property type="entry name" value="Resolvase, N-terminal catalytic domain"/>
    <property type="match status" value="1"/>
</dbReference>
<dbReference type="GO" id="GO:0000150">
    <property type="term" value="F:DNA strand exchange activity"/>
    <property type="evidence" value="ECO:0007669"/>
    <property type="project" value="InterPro"/>
</dbReference>
<dbReference type="Gene3D" id="3.90.1750.20">
    <property type="entry name" value="Putative Large Serine Recombinase, Chain B, Domain 2"/>
    <property type="match status" value="1"/>
</dbReference>
<dbReference type="PROSITE" id="PS51737">
    <property type="entry name" value="RECOMBINASE_DNA_BIND"/>
    <property type="match status" value="1"/>
</dbReference>
<dbReference type="InterPro" id="IPR025827">
    <property type="entry name" value="Zn_ribbon_recom_dom"/>
</dbReference>
<dbReference type="SUPFAM" id="SSF53041">
    <property type="entry name" value="Resolvase-like"/>
    <property type="match status" value="1"/>
</dbReference>
<dbReference type="PANTHER" id="PTHR30461">
    <property type="entry name" value="DNA-INVERTASE FROM LAMBDOID PROPHAGE"/>
    <property type="match status" value="1"/>
</dbReference>
<dbReference type="InterPro" id="IPR006119">
    <property type="entry name" value="Resolv_N"/>
</dbReference>
<dbReference type="InterPro" id="IPR050639">
    <property type="entry name" value="SSR_resolvase"/>
</dbReference>
<evidence type="ECO:0000259" key="1">
    <source>
        <dbReference type="PROSITE" id="PS51736"/>
    </source>
</evidence>
<dbReference type="InterPro" id="IPR038109">
    <property type="entry name" value="DNA_bind_recomb_sf"/>
</dbReference>
<dbReference type="PROSITE" id="PS51736">
    <property type="entry name" value="RECOMBINASES_3"/>
    <property type="match status" value="1"/>
</dbReference>
<dbReference type="PANTHER" id="PTHR30461:SF23">
    <property type="entry name" value="DNA RECOMBINASE-RELATED"/>
    <property type="match status" value="1"/>
</dbReference>
<dbReference type="InterPro" id="IPR011109">
    <property type="entry name" value="DNA_bind_recombinase_dom"/>
</dbReference>
<dbReference type="Pfam" id="PF07508">
    <property type="entry name" value="Recombinase"/>
    <property type="match status" value="1"/>
</dbReference>
<evidence type="ECO:0000259" key="2">
    <source>
        <dbReference type="PROSITE" id="PS51737"/>
    </source>
</evidence>
<dbReference type="InterPro" id="IPR036162">
    <property type="entry name" value="Resolvase-like_N_sf"/>
</dbReference>
<dbReference type="SMART" id="SM00857">
    <property type="entry name" value="Resolvase"/>
    <property type="match status" value="1"/>
</dbReference>